<keyword evidence="1" id="KW-0732">Signal</keyword>
<dbReference type="Proteomes" id="UP000249046">
    <property type="component" value="Unassembled WGS sequence"/>
</dbReference>
<feature type="signal peptide" evidence="1">
    <location>
        <begin position="1"/>
        <end position="21"/>
    </location>
</feature>
<name>A0A2W5KF45_9GAMM</name>
<proteinExistence type="predicted"/>
<gene>
    <name evidence="2" type="ORF">DI564_09200</name>
</gene>
<reference evidence="2 3" key="1">
    <citation type="submission" date="2017-08" db="EMBL/GenBank/DDBJ databases">
        <title>Infants hospitalized years apart are colonized by the same room-sourced microbial strains.</title>
        <authorList>
            <person name="Brooks B."/>
            <person name="Olm M.R."/>
            <person name="Firek B.A."/>
            <person name="Baker R."/>
            <person name="Thomas B.C."/>
            <person name="Morowitz M.J."/>
            <person name="Banfield J.F."/>
        </authorList>
    </citation>
    <scope>NUCLEOTIDE SEQUENCE [LARGE SCALE GENOMIC DNA]</scope>
    <source>
        <strain evidence="2">S2_005_003_R2_42</strain>
    </source>
</reference>
<evidence type="ECO:0000313" key="3">
    <source>
        <dbReference type="Proteomes" id="UP000249046"/>
    </source>
</evidence>
<dbReference type="Gene3D" id="2.60.120.380">
    <property type="match status" value="1"/>
</dbReference>
<protein>
    <submittedName>
        <fullName evidence="2">Uncharacterized protein</fullName>
    </submittedName>
</protein>
<sequence length="178" mass="17745">MSASKTIAAAIIIASSSAAVAQSKVAVSPGTAVPAGTCAAPAGEITESPSTVSGTTVGGTNGVAISCTEYGTVDGPERIYTFTPTGPNSLTFQVIGGGSFDPAIYVLATCGDGTSCLEGSDDVPTITAPSLTFSGTAGTEYYFYVDSYWPSSNASGQGTFTLNVSGTFPVSLTEFSID</sequence>
<dbReference type="AlphaFoldDB" id="A0A2W5KF45"/>
<accession>A0A2W5KF45</accession>
<feature type="chain" id="PRO_5015956803" evidence="1">
    <location>
        <begin position="22"/>
        <end position="178"/>
    </location>
</feature>
<evidence type="ECO:0000256" key="1">
    <source>
        <dbReference type="SAM" id="SignalP"/>
    </source>
</evidence>
<evidence type="ECO:0000313" key="2">
    <source>
        <dbReference type="EMBL" id="PZQ15491.1"/>
    </source>
</evidence>
<dbReference type="EMBL" id="QFPO01000006">
    <property type="protein sequence ID" value="PZQ15491.1"/>
    <property type="molecule type" value="Genomic_DNA"/>
</dbReference>
<comment type="caution">
    <text evidence="2">The sequence shown here is derived from an EMBL/GenBank/DDBJ whole genome shotgun (WGS) entry which is preliminary data.</text>
</comment>
<organism evidence="2 3">
    <name type="scientific">Rhodanobacter denitrificans</name>
    <dbReference type="NCBI Taxonomy" id="666685"/>
    <lineage>
        <taxon>Bacteria</taxon>
        <taxon>Pseudomonadati</taxon>
        <taxon>Pseudomonadota</taxon>
        <taxon>Gammaproteobacteria</taxon>
        <taxon>Lysobacterales</taxon>
        <taxon>Rhodanobacteraceae</taxon>
        <taxon>Rhodanobacter</taxon>
    </lineage>
</organism>